<dbReference type="CDD" id="cd17730">
    <property type="entry name" value="BRCT_PAXIP1_rpt4"/>
    <property type="match status" value="1"/>
</dbReference>
<dbReference type="OrthoDB" id="1935339at2759"/>
<feature type="compositionally biased region" description="Basic and acidic residues" evidence="1">
    <location>
        <begin position="860"/>
        <end position="869"/>
    </location>
</feature>
<reference evidence="3 4" key="1">
    <citation type="journal article" date="2020" name="Nat. Food">
        <title>A phased Vanilla planifolia genome enables genetic improvement of flavour and production.</title>
        <authorList>
            <person name="Hasing T."/>
            <person name="Tang H."/>
            <person name="Brym M."/>
            <person name="Khazi F."/>
            <person name="Huang T."/>
            <person name="Chambers A.H."/>
        </authorList>
    </citation>
    <scope>NUCLEOTIDE SEQUENCE [LARGE SCALE GENOMIC DNA]</scope>
    <source>
        <tissue evidence="3">Leaf</tissue>
    </source>
</reference>
<evidence type="ECO:0000256" key="1">
    <source>
        <dbReference type="SAM" id="MobiDB-lite"/>
    </source>
</evidence>
<protein>
    <recommendedName>
        <fullName evidence="2">BRCT domain-containing protein</fullName>
    </recommendedName>
</protein>
<dbReference type="AlphaFoldDB" id="A0A835S0G4"/>
<feature type="domain" description="BRCT" evidence="2">
    <location>
        <begin position="39"/>
        <end position="129"/>
    </location>
</feature>
<feature type="compositionally biased region" description="Polar residues" evidence="1">
    <location>
        <begin position="798"/>
        <end position="815"/>
    </location>
</feature>
<feature type="domain" description="BRCT" evidence="2">
    <location>
        <begin position="911"/>
        <end position="977"/>
    </location>
</feature>
<dbReference type="PANTHER" id="PTHR47181:SF2">
    <property type="entry name" value="BRCA1 C TERMINUS DOMAIN CONTAINING PROTEIN, EXPRESSED"/>
    <property type="match status" value="1"/>
</dbReference>
<evidence type="ECO:0000259" key="2">
    <source>
        <dbReference type="PROSITE" id="PS50172"/>
    </source>
</evidence>
<sequence>MSISKICMVKNEFAVCANIPSVVVEAMHIDRGGAATSGSPKKLFDGVRFVLFGFDSVSESQYRSELMNGGGIDVGRYDSSCTHVIVSGRVYDDPVCVLASNDGKILVTELWIDDSLNFGMLADSTKVLYRPVRDLNGIPGSELIHICLTGYQRQERDDIMKMVSLMGARFSKPLIANQVTHLICYKFEGEKYELAKRVNIKLVNHHWLEDCLTTWEILPIDKYTKSAWELEVLEAQAMDSEEENDGGGRKFAEEGSIAQPSNSRGAVPVTVAPGVLMHDNRDMGLLNSTVPIKPPNLSTNNKLFSIPCGDSSSQKANDFCNSNSNLQGRTEKVRDDHGIVGDIVSKQSSTSDYVNVSRKCIGFPSDVSRTLINTSSLEEDKKLSLSCYSSKVPERVVSPEEKMEETKANINSDISSTKSNASAKLCMSDDLCTPLSGTNTSDVEGRTCSLPQKRKLSVLRLKQDQISRTPSLMDTPNIFSAKPNNMKPRGFTADNMPFHNDASGSVCSVIEQSDSFPQKQKQCISSNIKESAELALQTSSTCTKQNPSTNIAVPYKETDAGFTRNGNFEAITPGNPGVNQQDTVSKRRSSIYKRKSIKDYSDSSLVKFSGEFTPASDHNDESFSNGFPPKPVLDMKTSETSGEMAGVSNMYSMSSRDGKLVSDCPVINESGQIMNTSAGRHANFLRSCPASEVADGNEASNSMNFLQQEDLRETEAAVKFESHNVVPLRCKLDLHSETTSHRDRSHEHPEVLPSDLSEKKVETCAEIPGECKQQKSNECSSHHKVPVSRKVGCRPKLSRNSNFSNESASNPHPTIQLSKVVTKTGNNIVKEDLTSNKKSQKCQLVNRTSYKVTEDENNQDPEKENKTKDSCNLSPLLNKDCGNVIKDCLSLHDAKSSRGEAVNSLPRSSTSSGVIFYPVWFILSGPRVQRKEFQSIIRRLGGKVCRDSHHWSYQATHFIVCDPVRRTEKFFAAAASG</sequence>
<dbReference type="InterPro" id="IPR036420">
    <property type="entry name" value="BRCT_dom_sf"/>
</dbReference>
<feature type="region of interest" description="Disordered" evidence="1">
    <location>
        <begin position="238"/>
        <end position="265"/>
    </location>
</feature>
<dbReference type="Pfam" id="PF00533">
    <property type="entry name" value="BRCT"/>
    <property type="match status" value="1"/>
</dbReference>
<feature type="region of interest" description="Disordered" evidence="1">
    <location>
        <begin position="848"/>
        <end position="870"/>
    </location>
</feature>
<proteinExistence type="predicted"/>
<dbReference type="InterPro" id="IPR001357">
    <property type="entry name" value="BRCT_dom"/>
</dbReference>
<gene>
    <name evidence="3" type="ORF">HPP92_001811</name>
</gene>
<dbReference type="InterPro" id="IPR044254">
    <property type="entry name" value="At4g02110-like"/>
</dbReference>
<dbReference type="Gene3D" id="3.40.50.10190">
    <property type="entry name" value="BRCT domain"/>
    <property type="match status" value="3"/>
</dbReference>
<evidence type="ECO:0000313" key="3">
    <source>
        <dbReference type="EMBL" id="KAG0501739.1"/>
    </source>
</evidence>
<dbReference type="EMBL" id="JADCNM010000001">
    <property type="protein sequence ID" value="KAG0501739.1"/>
    <property type="molecule type" value="Genomic_DNA"/>
</dbReference>
<evidence type="ECO:0000313" key="4">
    <source>
        <dbReference type="Proteomes" id="UP000639772"/>
    </source>
</evidence>
<dbReference type="SMART" id="SM00292">
    <property type="entry name" value="BRCT"/>
    <property type="match status" value="2"/>
</dbReference>
<feature type="non-terminal residue" evidence="3">
    <location>
        <position position="977"/>
    </location>
</feature>
<dbReference type="Pfam" id="PF12738">
    <property type="entry name" value="PTCB-BRCT"/>
    <property type="match status" value="1"/>
</dbReference>
<feature type="domain" description="BRCT" evidence="2">
    <location>
        <begin position="146"/>
        <end position="225"/>
    </location>
</feature>
<name>A0A835S0G4_VANPL</name>
<comment type="caution">
    <text evidence="3">The sequence shown here is derived from an EMBL/GenBank/DDBJ whole genome shotgun (WGS) entry which is preliminary data.</text>
</comment>
<organism evidence="3 4">
    <name type="scientific">Vanilla planifolia</name>
    <name type="common">Vanilla</name>
    <dbReference type="NCBI Taxonomy" id="51239"/>
    <lineage>
        <taxon>Eukaryota</taxon>
        <taxon>Viridiplantae</taxon>
        <taxon>Streptophyta</taxon>
        <taxon>Embryophyta</taxon>
        <taxon>Tracheophyta</taxon>
        <taxon>Spermatophyta</taxon>
        <taxon>Magnoliopsida</taxon>
        <taxon>Liliopsida</taxon>
        <taxon>Asparagales</taxon>
        <taxon>Orchidaceae</taxon>
        <taxon>Vanilloideae</taxon>
        <taxon>Vanilleae</taxon>
        <taxon>Vanilla</taxon>
    </lineage>
</organism>
<dbReference type="PROSITE" id="PS50172">
    <property type="entry name" value="BRCT"/>
    <property type="match status" value="3"/>
</dbReference>
<dbReference type="Proteomes" id="UP000639772">
    <property type="component" value="Chromosome 1"/>
</dbReference>
<accession>A0A835S0G4</accession>
<feature type="region of interest" description="Disordered" evidence="1">
    <location>
        <begin position="792"/>
        <end position="815"/>
    </location>
</feature>
<dbReference type="PANTHER" id="PTHR47181">
    <property type="entry name" value="BRCA1 C TERMINUS DOMAIN CONTAINING PROTEIN, EXPRESSED"/>
    <property type="match status" value="1"/>
</dbReference>
<dbReference type="SUPFAM" id="SSF52113">
    <property type="entry name" value="BRCT domain"/>
    <property type="match status" value="3"/>
</dbReference>